<evidence type="ECO:0000313" key="1">
    <source>
        <dbReference type="EMBL" id="KKN64717.1"/>
    </source>
</evidence>
<dbReference type="AlphaFoldDB" id="A0A0F9SQF0"/>
<proteinExistence type="predicted"/>
<gene>
    <name evidence="1" type="ORF">LCGC14_0488490</name>
</gene>
<organism evidence="1">
    <name type="scientific">marine sediment metagenome</name>
    <dbReference type="NCBI Taxonomy" id="412755"/>
    <lineage>
        <taxon>unclassified sequences</taxon>
        <taxon>metagenomes</taxon>
        <taxon>ecological metagenomes</taxon>
    </lineage>
</organism>
<protein>
    <submittedName>
        <fullName evidence="1">Uncharacterized protein</fullName>
    </submittedName>
</protein>
<accession>A0A0F9SQF0</accession>
<comment type="caution">
    <text evidence="1">The sequence shown here is derived from an EMBL/GenBank/DDBJ whole genome shotgun (WGS) entry which is preliminary data.</text>
</comment>
<reference evidence="1" key="1">
    <citation type="journal article" date="2015" name="Nature">
        <title>Complex archaea that bridge the gap between prokaryotes and eukaryotes.</title>
        <authorList>
            <person name="Spang A."/>
            <person name="Saw J.H."/>
            <person name="Jorgensen S.L."/>
            <person name="Zaremba-Niedzwiedzka K."/>
            <person name="Martijn J."/>
            <person name="Lind A.E."/>
            <person name="van Eijk R."/>
            <person name="Schleper C."/>
            <person name="Guy L."/>
            <person name="Ettema T.J."/>
        </authorList>
    </citation>
    <scope>NUCLEOTIDE SEQUENCE</scope>
</reference>
<dbReference type="EMBL" id="LAZR01000545">
    <property type="protein sequence ID" value="KKN64717.1"/>
    <property type="molecule type" value="Genomic_DNA"/>
</dbReference>
<name>A0A0F9SQF0_9ZZZZ</name>
<sequence>MRQECEECVQQLKRSGIDPRYPEWDYRTHRLMPPSCNGCIQFPLRDKFENDVRKVVEEMQPEARVVHQKTYIVPKDWDKLNQLDFKFRHLDKKVDKLMSSRTGTFGTKYTIRE</sequence>